<evidence type="ECO:0000259" key="7">
    <source>
        <dbReference type="Pfam" id="PF03176"/>
    </source>
</evidence>
<dbReference type="PANTHER" id="PTHR33406:SF12">
    <property type="entry name" value="BLR2997 PROTEIN"/>
    <property type="match status" value="1"/>
</dbReference>
<protein>
    <recommendedName>
        <fullName evidence="7">Membrane transport protein MMPL domain-containing protein</fullName>
    </recommendedName>
</protein>
<evidence type="ECO:0000256" key="6">
    <source>
        <dbReference type="SAM" id="Phobius"/>
    </source>
</evidence>
<comment type="subcellular location">
    <subcellularLocation>
        <location evidence="1">Cell membrane</location>
        <topology evidence="1">Multi-pass membrane protein</topology>
    </subcellularLocation>
</comment>
<keyword evidence="4 6" id="KW-1133">Transmembrane helix</keyword>
<evidence type="ECO:0000256" key="4">
    <source>
        <dbReference type="ARBA" id="ARBA00022989"/>
    </source>
</evidence>
<dbReference type="PANTHER" id="PTHR33406">
    <property type="entry name" value="MEMBRANE PROTEIN MJ1562-RELATED"/>
    <property type="match status" value="1"/>
</dbReference>
<dbReference type="GO" id="GO:0005886">
    <property type="term" value="C:plasma membrane"/>
    <property type="evidence" value="ECO:0007669"/>
    <property type="project" value="UniProtKB-SubCell"/>
</dbReference>
<dbReference type="Gene3D" id="1.20.1640.10">
    <property type="entry name" value="Multidrug efflux transporter AcrB transmembrane domain"/>
    <property type="match status" value="1"/>
</dbReference>
<keyword evidence="5 6" id="KW-0472">Membrane</keyword>
<accession>A0A382ZBM2</accession>
<name>A0A382ZBM2_9ZZZZ</name>
<keyword evidence="3 6" id="KW-0812">Transmembrane</keyword>
<evidence type="ECO:0000256" key="1">
    <source>
        <dbReference type="ARBA" id="ARBA00004651"/>
    </source>
</evidence>
<organism evidence="8">
    <name type="scientific">marine metagenome</name>
    <dbReference type="NCBI Taxonomy" id="408172"/>
    <lineage>
        <taxon>unclassified sequences</taxon>
        <taxon>metagenomes</taxon>
        <taxon>ecological metagenomes</taxon>
    </lineage>
</organism>
<reference evidence="8" key="1">
    <citation type="submission" date="2018-05" db="EMBL/GenBank/DDBJ databases">
        <authorList>
            <person name="Lanie J.A."/>
            <person name="Ng W.-L."/>
            <person name="Kazmierczak K.M."/>
            <person name="Andrzejewski T.M."/>
            <person name="Davidsen T.M."/>
            <person name="Wayne K.J."/>
            <person name="Tettelin H."/>
            <person name="Glass J.I."/>
            <person name="Rusch D."/>
            <person name="Podicherti R."/>
            <person name="Tsui H.-C.T."/>
            <person name="Winkler M.E."/>
        </authorList>
    </citation>
    <scope>NUCLEOTIDE SEQUENCE</scope>
</reference>
<dbReference type="InterPro" id="IPR050545">
    <property type="entry name" value="Mycobact_MmpL"/>
</dbReference>
<dbReference type="InterPro" id="IPR004869">
    <property type="entry name" value="MMPL_dom"/>
</dbReference>
<evidence type="ECO:0000256" key="5">
    <source>
        <dbReference type="ARBA" id="ARBA00023136"/>
    </source>
</evidence>
<dbReference type="EMBL" id="UINC01182607">
    <property type="protein sequence ID" value="SVD92917.1"/>
    <property type="molecule type" value="Genomic_DNA"/>
</dbReference>
<keyword evidence="2" id="KW-1003">Cell membrane</keyword>
<dbReference type="AlphaFoldDB" id="A0A382ZBM2"/>
<dbReference type="Pfam" id="PF03176">
    <property type="entry name" value="MMPL"/>
    <property type="match status" value="1"/>
</dbReference>
<proteinExistence type="predicted"/>
<gene>
    <name evidence="8" type="ORF">METZ01_LOCUS445771</name>
</gene>
<feature type="transmembrane region" description="Helical" evidence="6">
    <location>
        <begin position="120"/>
        <end position="140"/>
    </location>
</feature>
<evidence type="ECO:0000256" key="2">
    <source>
        <dbReference type="ARBA" id="ARBA00022475"/>
    </source>
</evidence>
<sequence length="170" mass="18580">MTTLVMMVCLRLVGAGLVSMVPNALPLIVLGGTLGWTLDDVDSDILMIGMMAIGIAVDDTIHFLTRYRIEAARSEDVCSAIRNTFAFTGRGIWMTTIILTMGMLPFNLSDYLSTRMMGSLLPLIFVLALVADLLLVPAMIRVGWLRFPLGERGSSSDLTKKRIDPASSLR</sequence>
<feature type="domain" description="Membrane transport protein MMPL" evidence="7">
    <location>
        <begin position="8"/>
        <end position="142"/>
    </location>
</feature>
<feature type="transmembrane region" description="Helical" evidence="6">
    <location>
        <begin position="45"/>
        <end position="64"/>
    </location>
</feature>
<feature type="transmembrane region" description="Helical" evidence="6">
    <location>
        <begin position="85"/>
        <end position="108"/>
    </location>
</feature>
<evidence type="ECO:0000256" key="3">
    <source>
        <dbReference type="ARBA" id="ARBA00022692"/>
    </source>
</evidence>
<evidence type="ECO:0000313" key="8">
    <source>
        <dbReference type="EMBL" id="SVD92917.1"/>
    </source>
</evidence>
<dbReference type="SUPFAM" id="SSF82866">
    <property type="entry name" value="Multidrug efflux transporter AcrB transmembrane domain"/>
    <property type="match status" value="1"/>
</dbReference>